<reference evidence="2" key="1">
    <citation type="submission" date="2022-06" db="EMBL/GenBank/DDBJ databases">
        <title>PHB producers.</title>
        <authorList>
            <person name="Besaury L."/>
        </authorList>
    </citation>
    <scope>NUCLEOTIDE SEQUENCE</scope>
    <source>
        <strain evidence="2 3">SEWS6</strain>
    </source>
</reference>
<evidence type="ECO:0000313" key="3">
    <source>
        <dbReference type="Proteomes" id="UP001209412"/>
    </source>
</evidence>
<keyword evidence="3" id="KW-1185">Reference proteome</keyword>
<dbReference type="AlphaFoldDB" id="A0AAP5EZV0"/>
<protein>
    <submittedName>
        <fullName evidence="2">Uncharacterized protein</fullName>
    </submittedName>
</protein>
<sequence length="106" mass="11852">MALPYRQYERIARIDQGAEVENKRLESALQVARQVQALRDDRRAAGSPSRTHCGEQVRAKKALVGLKKQRAIDIAEINEAILEVSATAMRERGAARCLKALPDRDL</sequence>
<evidence type="ECO:0000313" key="1">
    <source>
        <dbReference type="EMBL" id="MCX4149954.1"/>
    </source>
</evidence>
<proteinExistence type="predicted"/>
<accession>A0AAP5EZV0</accession>
<dbReference type="Proteomes" id="UP001242288">
    <property type="component" value="Unassembled WGS sequence"/>
</dbReference>
<evidence type="ECO:0000313" key="2">
    <source>
        <dbReference type="EMBL" id="MDQ6411772.1"/>
    </source>
</evidence>
<organism evidence="2 4">
    <name type="scientific">Paraburkholderia madseniana</name>
    <dbReference type="NCBI Taxonomy" id="2599607"/>
    <lineage>
        <taxon>Bacteria</taxon>
        <taxon>Pseudomonadati</taxon>
        <taxon>Pseudomonadota</taxon>
        <taxon>Betaproteobacteria</taxon>
        <taxon>Burkholderiales</taxon>
        <taxon>Burkholderiaceae</taxon>
        <taxon>Paraburkholderia</taxon>
    </lineage>
</organism>
<dbReference type="EMBL" id="JAPKHW010000035">
    <property type="protein sequence ID" value="MCX4149954.1"/>
    <property type="molecule type" value="Genomic_DNA"/>
</dbReference>
<dbReference type="RefSeq" id="WP_266260750.1">
    <property type="nucleotide sequence ID" value="NZ_JAMXWF010000035.1"/>
</dbReference>
<comment type="caution">
    <text evidence="2">The sequence shown here is derived from an EMBL/GenBank/DDBJ whole genome shotgun (WGS) entry which is preliminary data.</text>
</comment>
<dbReference type="Proteomes" id="UP001209412">
    <property type="component" value="Unassembled WGS sequence"/>
</dbReference>
<dbReference type="EMBL" id="JAMXWF010000035">
    <property type="protein sequence ID" value="MDQ6411772.1"/>
    <property type="molecule type" value="Genomic_DNA"/>
</dbReference>
<gene>
    <name evidence="2" type="ORF">NIE36_31980</name>
    <name evidence="1" type="ORF">OSB80_32045</name>
</gene>
<evidence type="ECO:0000313" key="4">
    <source>
        <dbReference type="Proteomes" id="UP001242288"/>
    </source>
</evidence>
<name>A0AAP5EZV0_9BURK</name>